<sequence>MEGRNVEESGCQKGYLGKGWERFATELESFFLGKKSLVELRDGQSCNGKNSGMERRDPRDFAAPIQPLLGSKFPFKNPDLNLSKTRAPLDPSAPCPTRKFSFIWEPKHKTLRITKLMGEKRQAQWNLELDPMGKFLEPSLISPCPIDPSIGNDGDSSNGELDEVLQPSIEPTGMVDECSQGDFLPPSAVWVDLASSDRDSQLTVGIEASCFPFLSDMVFETGESSQTVCYSLAGVDVVSFSELPLAIVEEPAADERNPLLSLSKTLGFSQQSHNQETF</sequence>
<name>A0A2N9HE36_FAGSY</name>
<organism evidence="1">
    <name type="scientific">Fagus sylvatica</name>
    <name type="common">Beechnut</name>
    <dbReference type="NCBI Taxonomy" id="28930"/>
    <lineage>
        <taxon>Eukaryota</taxon>
        <taxon>Viridiplantae</taxon>
        <taxon>Streptophyta</taxon>
        <taxon>Embryophyta</taxon>
        <taxon>Tracheophyta</taxon>
        <taxon>Spermatophyta</taxon>
        <taxon>Magnoliopsida</taxon>
        <taxon>eudicotyledons</taxon>
        <taxon>Gunneridae</taxon>
        <taxon>Pentapetalae</taxon>
        <taxon>rosids</taxon>
        <taxon>fabids</taxon>
        <taxon>Fagales</taxon>
        <taxon>Fagaceae</taxon>
        <taxon>Fagus</taxon>
    </lineage>
</organism>
<dbReference type="EMBL" id="OIVN01003250">
    <property type="protein sequence ID" value="SPD09834.1"/>
    <property type="molecule type" value="Genomic_DNA"/>
</dbReference>
<evidence type="ECO:0000313" key="1">
    <source>
        <dbReference type="EMBL" id="SPD09834.1"/>
    </source>
</evidence>
<protein>
    <submittedName>
        <fullName evidence="1">Uncharacterized protein</fullName>
    </submittedName>
</protein>
<reference evidence="1" key="1">
    <citation type="submission" date="2018-02" db="EMBL/GenBank/DDBJ databases">
        <authorList>
            <person name="Cohen D.B."/>
            <person name="Kent A.D."/>
        </authorList>
    </citation>
    <scope>NUCLEOTIDE SEQUENCE</scope>
</reference>
<gene>
    <name evidence="1" type="ORF">FSB_LOCUS37716</name>
</gene>
<proteinExistence type="predicted"/>
<dbReference type="AlphaFoldDB" id="A0A2N9HE36"/>
<accession>A0A2N9HE36</accession>